<accession>T0SAD9</accession>
<proteinExistence type="predicted"/>
<organism evidence="3 4">
    <name type="scientific">Saprolegnia diclina (strain VS20)</name>
    <dbReference type="NCBI Taxonomy" id="1156394"/>
    <lineage>
        <taxon>Eukaryota</taxon>
        <taxon>Sar</taxon>
        <taxon>Stramenopiles</taxon>
        <taxon>Oomycota</taxon>
        <taxon>Saprolegniomycetes</taxon>
        <taxon>Saprolegniales</taxon>
        <taxon>Saprolegniaceae</taxon>
        <taxon>Saprolegnia</taxon>
    </lineage>
</organism>
<evidence type="ECO:0000313" key="4">
    <source>
        <dbReference type="Proteomes" id="UP000030762"/>
    </source>
</evidence>
<reference evidence="3 4" key="1">
    <citation type="submission" date="2012-04" db="EMBL/GenBank/DDBJ databases">
        <title>The Genome Sequence of Saprolegnia declina VS20.</title>
        <authorList>
            <consortium name="The Broad Institute Genome Sequencing Platform"/>
            <person name="Russ C."/>
            <person name="Nusbaum C."/>
            <person name="Tyler B."/>
            <person name="van West P."/>
            <person name="Dieguez-Uribeondo J."/>
            <person name="de Bruijn I."/>
            <person name="Tripathy S."/>
            <person name="Jiang R."/>
            <person name="Young S.K."/>
            <person name="Zeng Q."/>
            <person name="Gargeya S."/>
            <person name="Fitzgerald M."/>
            <person name="Haas B."/>
            <person name="Abouelleil A."/>
            <person name="Alvarado L."/>
            <person name="Arachchi H.M."/>
            <person name="Berlin A."/>
            <person name="Chapman S.B."/>
            <person name="Goldberg J."/>
            <person name="Griggs A."/>
            <person name="Gujja S."/>
            <person name="Hansen M."/>
            <person name="Howarth C."/>
            <person name="Imamovic A."/>
            <person name="Larimer J."/>
            <person name="McCowen C."/>
            <person name="Montmayeur A."/>
            <person name="Murphy C."/>
            <person name="Neiman D."/>
            <person name="Pearson M."/>
            <person name="Priest M."/>
            <person name="Roberts A."/>
            <person name="Saif S."/>
            <person name="Shea T."/>
            <person name="Sisk P."/>
            <person name="Sykes S."/>
            <person name="Wortman J."/>
            <person name="Nusbaum C."/>
            <person name="Birren B."/>
        </authorList>
    </citation>
    <scope>NUCLEOTIDE SEQUENCE [LARGE SCALE GENOMIC DNA]</scope>
    <source>
        <strain evidence="3 4">VS20</strain>
    </source>
</reference>
<sequence>MRRITTALLFLQSASVAADVALFPIPFYRGDAVVASANVGNTGDAWVPVQSLTLSSTDVEFVAYALPNYEGSSTVWRRNTSFINSSATPIASYKVRPRTAATSLNTTSNSSNLTLWSYVPVSDGRSTYYYMVRNSSTSAGNPECHSTGGVICDKQASLASAVYLVNSVLDTVQCGPASGIVGGTPWSEDPTSVCAAARVALRESYEDRPLYKCMEGTAGVVGLVLSNSSSAMECVRDVPASTRRCTTFARQKECNTALTHLIGNVTGLATTICGDPTSCLSARPTTAPFTAMPARQGDALSWQAGAVFGATGVLAILGLSYVFGPRRATPNVNIEATCTSSCADDEVNETRYVATV</sequence>
<dbReference type="Proteomes" id="UP000030762">
    <property type="component" value="Unassembled WGS sequence"/>
</dbReference>
<evidence type="ECO:0000313" key="3">
    <source>
        <dbReference type="EMBL" id="EQC42278.1"/>
    </source>
</evidence>
<keyword evidence="1" id="KW-1133">Transmembrane helix</keyword>
<evidence type="ECO:0000256" key="2">
    <source>
        <dbReference type="SAM" id="SignalP"/>
    </source>
</evidence>
<dbReference type="AlphaFoldDB" id="T0SAD9"/>
<feature type="transmembrane region" description="Helical" evidence="1">
    <location>
        <begin position="300"/>
        <end position="323"/>
    </location>
</feature>
<dbReference type="VEuPathDB" id="FungiDB:SDRG_00017"/>
<dbReference type="RefSeq" id="XP_008603701.1">
    <property type="nucleotide sequence ID" value="XM_008605479.1"/>
</dbReference>
<protein>
    <submittedName>
        <fullName evidence="3">Uncharacterized protein</fullName>
    </submittedName>
</protein>
<dbReference type="InParanoid" id="T0SAD9"/>
<gene>
    <name evidence="3" type="ORF">SDRG_00017</name>
</gene>
<dbReference type="OrthoDB" id="70658at2759"/>
<keyword evidence="1" id="KW-0812">Transmembrane</keyword>
<feature type="chain" id="PRO_5004571486" evidence="2">
    <location>
        <begin position="19"/>
        <end position="356"/>
    </location>
</feature>
<name>T0SAD9_SAPDV</name>
<feature type="signal peptide" evidence="2">
    <location>
        <begin position="1"/>
        <end position="18"/>
    </location>
</feature>
<dbReference type="OMA" id="QKECNTA"/>
<keyword evidence="2" id="KW-0732">Signal</keyword>
<dbReference type="GeneID" id="19940744"/>
<keyword evidence="4" id="KW-1185">Reference proteome</keyword>
<evidence type="ECO:0000256" key="1">
    <source>
        <dbReference type="SAM" id="Phobius"/>
    </source>
</evidence>
<keyword evidence="1" id="KW-0472">Membrane</keyword>
<dbReference type="EMBL" id="JH767132">
    <property type="protein sequence ID" value="EQC42278.1"/>
    <property type="molecule type" value="Genomic_DNA"/>
</dbReference>